<organism evidence="1 2">
    <name type="scientific">Nitratifractor salsuginis (strain DSM 16511 / JCM 12458 / E9I37-1)</name>
    <dbReference type="NCBI Taxonomy" id="749222"/>
    <lineage>
        <taxon>Bacteria</taxon>
        <taxon>Pseudomonadati</taxon>
        <taxon>Campylobacterota</taxon>
        <taxon>Epsilonproteobacteria</taxon>
        <taxon>Campylobacterales</taxon>
        <taxon>Sulfurovaceae</taxon>
        <taxon>Nitratifractor</taxon>
    </lineage>
</organism>
<evidence type="ECO:0000313" key="2">
    <source>
        <dbReference type="Proteomes" id="UP000008633"/>
    </source>
</evidence>
<dbReference type="STRING" id="749222.Nitsa_1708"/>
<dbReference type="PROSITE" id="PS51257">
    <property type="entry name" value="PROKAR_LIPOPROTEIN"/>
    <property type="match status" value="1"/>
</dbReference>
<sequence length="259" mass="28729">MKKVISLIIVLSVVLLVGCGRGGNTAGDAPKRSGKLVTVEKEASQWSVRLVARDERGLQSADAQLGAVEEGDAEQRHTLKALSPFGGSYLDIVFVDPDGVEPGEYKSSFHESVPGQTDEWTFTVRADADYSGKVSLSWRGLYVLESYTDETGRIRYREHRSLTNPLLKKMRVVDMKSGETVPVITKGKMNSITFAMTGSHSRTFRWELLTEENMATEAAVSEEKGTSSLWKRVERIRQEKKVKFDLSKPPTIKGNQDGT</sequence>
<accession>E6X192</accession>
<keyword evidence="2" id="KW-1185">Reference proteome</keyword>
<proteinExistence type="predicted"/>
<gene>
    <name evidence="1" type="ordered locus">Nitsa_1708</name>
</gene>
<dbReference type="KEGG" id="nsa:Nitsa_1708"/>
<evidence type="ECO:0008006" key="3">
    <source>
        <dbReference type="Google" id="ProtNLM"/>
    </source>
</evidence>
<name>E6X192_NITSE</name>
<dbReference type="OrthoDB" id="9972512at2"/>
<dbReference type="HOGENOM" id="CLU_1072957_0_0_7"/>
<reference evidence="1 2" key="1">
    <citation type="journal article" date="2011" name="Stand. Genomic Sci.">
        <title>Complete genome sequence of Nitratifractor salsuginis type strain (E9I37-1).</title>
        <authorList>
            <person name="Anderson I."/>
            <person name="Sikorski J."/>
            <person name="Zeytun A."/>
            <person name="Nolan M."/>
            <person name="Lapidus A."/>
            <person name="Lucas S."/>
            <person name="Hammon N."/>
            <person name="Deshpande S."/>
            <person name="Cheng J.F."/>
            <person name="Tapia R."/>
            <person name="Han C."/>
            <person name="Goodwin L."/>
            <person name="Pitluck S."/>
            <person name="Liolios K."/>
            <person name="Pagani I."/>
            <person name="Ivanova N."/>
            <person name="Huntemann M."/>
            <person name="Mavromatis K."/>
            <person name="Ovchinikova G."/>
            <person name="Pati A."/>
            <person name="Chen A."/>
            <person name="Palaniappan K."/>
            <person name="Land M."/>
            <person name="Hauser L."/>
            <person name="Brambilla E.M."/>
            <person name="Ngatchou-Djao O.D."/>
            <person name="Rohde M."/>
            <person name="Tindall B.J."/>
            <person name="Goker M."/>
            <person name="Detter J.C."/>
            <person name="Woyke T."/>
            <person name="Bristow J."/>
            <person name="Eisen J.A."/>
            <person name="Markowitz V."/>
            <person name="Hugenholtz P."/>
            <person name="Klenk H.P."/>
            <person name="Kyrpides N.C."/>
        </authorList>
    </citation>
    <scope>NUCLEOTIDE SEQUENCE [LARGE SCALE GENOMIC DNA]</scope>
    <source>
        <strain evidence="2">DSM 16511 / JCM 12458 / E9I37-1</strain>
    </source>
</reference>
<protein>
    <recommendedName>
        <fullName evidence="3">Lipoprotein</fullName>
    </recommendedName>
</protein>
<dbReference type="RefSeq" id="WP_013554640.1">
    <property type="nucleotide sequence ID" value="NC_014935.1"/>
</dbReference>
<reference evidence="2" key="2">
    <citation type="submission" date="2011-01" db="EMBL/GenBank/DDBJ databases">
        <title>The complete genome of Nitratifractor salsuginis DSM 16511.</title>
        <authorList>
            <consortium name="US DOE Joint Genome Institute (JGI-PGF)"/>
            <person name="Lucas S."/>
            <person name="Copeland A."/>
            <person name="Lapidus A."/>
            <person name="Bruce D."/>
            <person name="Goodwin L."/>
            <person name="Pitluck S."/>
            <person name="Kyrpides N."/>
            <person name="Mavromatis K."/>
            <person name="Ivanova N."/>
            <person name="Mikhailova N."/>
            <person name="Zeytun A."/>
            <person name="Detter J.C."/>
            <person name="Tapia R."/>
            <person name="Han C."/>
            <person name="Land M."/>
            <person name="Hauser L."/>
            <person name="Markowitz V."/>
            <person name="Cheng J.-F."/>
            <person name="Hugenholtz P."/>
            <person name="Woyke T."/>
            <person name="Wu D."/>
            <person name="Tindall B."/>
            <person name="Schuetze A."/>
            <person name="Brambilla E."/>
            <person name="Klenk H.-P."/>
            <person name="Eisen J.A."/>
        </authorList>
    </citation>
    <scope>NUCLEOTIDE SEQUENCE [LARGE SCALE GENOMIC DNA]</scope>
    <source>
        <strain evidence="2">DSM 16511 / JCM 12458 / E9I37-1</strain>
    </source>
</reference>
<dbReference type="EMBL" id="CP002452">
    <property type="protein sequence ID" value="ADV46954.1"/>
    <property type="molecule type" value="Genomic_DNA"/>
</dbReference>
<dbReference type="AlphaFoldDB" id="E6X192"/>
<dbReference type="Proteomes" id="UP000008633">
    <property type="component" value="Chromosome"/>
</dbReference>
<evidence type="ECO:0000313" key="1">
    <source>
        <dbReference type="EMBL" id="ADV46954.1"/>
    </source>
</evidence>